<dbReference type="Pfam" id="PF13692">
    <property type="entry name" value="Glyco_trans_1_4"/>
    <property type="match status" value="1"/>
</dbReference>
<dbReference type="RefSeq" id="WP_126150154.1">
    <property type="nucleotide sequence ID" value="NZ_JBHTMH010000001.1"/>
</dbReference>
<evidence type="ECO:0000259" key="1">
    <source>
        <dbReference type="Pfam" id="PF13579"/>
    </source>
</evidence>
<dbReference type="Proteomes" id="UP000268844">
    <property type="component" value="Unassembled WGS sequence"/>
</dbReference>
<keyword evidence="2" id="KW-0808">Transferase</keyword>
<dbReference type="PANTHER" id="PTHR45947">
    <property type="entry name" value="SULFOQUINOVOSYL TRANSFERASE SQD2"/>
    <property type="match status" value="1"/>
</dbReference>
<dbReference type="OrthoDB" id="9807414at2"/>
<keyword evidence="2" id="KW-0328">Glycosyltransferase</keyword>
<dbReference type="InterPro" id="IPR050194">
    <property type="entry name" value="Glycosyltransferase_grp1"/>
</dbReference>
<dbReference type="GO" id="GO:0102319">
    <property type="term" value="F:2-deoxystreptamine N-acetyl-D-glucosaminyltransferase activity"/>
    <property type="evidence" value="ECO:0007669"/>
    <property type="project" value="UniProtKB-EC"/>
</dbReference>
<name>A0A3S5D3D7_9HYPH</name>
<dbReference type="InterPro" id="IPR028098">
    <property type="entry name" value="Glyco_trans_4-like_N"/>
</dbReference>
<dbReference type="EC" id="2.4.1.283" evidence="2"/>
<dbReference type="EMBL" id="UZWD01000023">
    <property type="protein sequence ID" value="VDS04586.1"/>
    <property type="molecule type" value="Genomic_DNA"/>
</dbReference>
<evidence type="ECO:0000313" key="3">
    <source>
        <dbReference type="Proteomes" id="UP000268844"/>
    </source>
</evidence>
<proteinExistence type="predicted"/>
<dbReference type="SUPFAM" id="SSF53756">
    <property type="entry name" value="UDP-Glycosyltransferase/glycogen phosphorylase"/>
    <property type="match status" value="1"/>
</dbReference>
<sequence length="387" mass="42257">MRVLVLHNSYRNQGGEDLAVAGEVDIMRKAGMDVRLETVSNRGISSPVEQARLFLTVANDPKRKIWVQGLCDDYRPDIVHIHNFFPLLTTAVHEGAAERQLPVVQTLHNYRLLCANALFLRNGAVCETCINGNKAVAFLSRCYRGSFAATLAAMRLRQHAARNDIWARHVHRFIALTEFARGKFIEGGLDGDRIVVKPHFVEDVGVMEHSRAGALFVGRLSPEKGAGTLIQAWRSLPHIPLTIVGDGPERSRLMASAPRNVVFTGHLRQDAVTPLMRRAAVLVVPSIAYETFGMTIAEAFSAGLPVIASDIGAPAELVGRSGGGVLFKAGDAADLVRVVTDVLGNSDTLGALSAGARRDYLRRYTPERNLEHLLSIYRDAAQRAKAS</sequence>
<feature type="domain" description="Glycosyltransferase subfamily 4-like N-terminal" evidence="1">
    <location>
        <begin position="27"/>
        <end position="198"/>
    </location>
</feature>
<dbReference type="PANTHER" id="PTHR45947:SF13">
    <property type="entry name" value="TRANSFERASE"/>
    <property type="match status" value="1"/>
</dbReference>
<gene>
    <name evidence="2" type="primary">neoD</name>
    <name evidence="2" type="ORF">DEVEQU_01725</name>
</gene>
<dbReference type="Gene3D" id="3.40.50.2000">
    <property type="entry name" value="Glycogen Phosphorylase B"/>
    <property type="match status" value="2"/>
</dbReference>
<protein>
    <submittedName>
        <fullName evidence="2">2-deoxystreptamine N-acetyl-D-glucosaminyltransferase</fullName>
        <ecNumber evidence="2">2.4.1.283</ecNumber>
    </submittedName>
</protein>
<reference evidence="2 3" key="1">
    <citation type="submission" date="2018-12" db="EMBL/GenBank/DDBJ databases">
        <authorList>
            <person name="Criscuolo A."/>
        </authorList>
    </citation>
    <scope>NUCLEOTIDE SEQUENCE [LARGE SCALE GENOMIC DNA]</scope>
    <source>
        <strain evidence="2">ACIP1116281</strain>
    </source>
</reference>
<accession>A0A3S5D3D7</accession>
<organism evidence="2 3">
    <name type="scientific">Devosia equisanguinis</name>
    <dbReference type="NCBI Taxonomy" id="2490941"/>
    <lineage>
        <taxon>Bacteria</taxon>
        <taxon>Pseudomonadati</taxon>
        <taxon>Pseudomonadota</taxon>
        <taxon>Alphaproteobacteria</taxon>
        <taxon>Hyphomicrobiales</taxon>
        <taxon>Devosiaceae</taxon>
        <taxon>Devosia</taxon>
    </lineage>
</organism>
<dbReference type="AlphaFoldDB" id="A0A3S5D3D7"/>
<dbReference type="Pfam" id="PF13579">
    <property type="entry name" value="Glyco_trans_4_4"/>
    <property type="match status" value="1"/>
</dbReference>
<evidence type="ECO:0000313" key="2">
    <source>
        <dbReference type="EMBL" id="VDS04586.1"/>
    </source>
</evidence>
<keyword evidence="3" id="KW-1185">Reference proteome</keyword>